<accession>A0A3B1C7H4</accession>
<dbReference type="InterPro" id="IPR011324">
    <property type="entry name" value="Cytotoxic_necrot_fac-like_cat"/>
</dbReference>
<evidence type="ECO:0000313" key="10">
    <source>
        <dbReference type="EMBL" id="VAX26149.1"/>
    </source>
</evidence>
<evidence type="ECO:0000256" key="6">
    <source>
        <dbReference type="ARBA" id="ARBA00022833"/>
    </source>
</evidence>
<evidence type="ECO:0000256" key="5">
    <source>
        <dbReference type="ARBA" id="ARBA00022801"/>
    </source>
</evidence>
<dbReference type="GO" id="GO:0016787">
    <property type="term" value="F:hydrolase activity"/>
    <property type="evidence" value="ECO:0007669"/>
    <property type="project" value="UniProtKB-KW"/>
</dbReference>
<comment type="catalytic activity">
    <reaction evidence="9">
        <text>S-methyl-5'-thioadenosine + phosphate = 5-(methylsulfanyl)-alpha-D-ribose 1-phosphate + adenine</text>
        <dbReference type="Rhea" id="RHEA:11852"/>
        <dbReference type="ChEBI" id="CHEBI:16708"/>
        <dbReference type="ChEBI" id="CHEBI:17509"/>
        <dbReference type="ChEBI" id="CHEBI:43474"/>
        <dbReference type="ChEBI" id="CHEBI:58533"/>
        <dbReference type="EC" id="2.4.2.28"/>
    </reaction>
    <physiologicalReaction direction="left-to-right" evidence="9">
        <dbReference type="Rhea" id="RHEA:11853"/>
    </physiologicalReaction>
</comment>
<dbReference type="PANTHER" id="PTHR30616">
    <property type="entry name" value="UNCHARACTERIZED PROTEIN YFIH"/>
    <property type="match status" value="1"/>
</dbReference>
<evidence type="ECO:0000256" key="1">
    <source>
        <dbReference type="ARBA" id="ARBA00000553"/>
    </source>
</evidence>
<dbReference type="Gene3D" id="3.60.140.10">
    <property type="entry name" value="CNF1/YfiH-like putative cysteine hydrolases"/>
    <property type="match status" value="1"/>
</dbReference>
<dbReference type="Pfam" id="PF02578">
    <property type="entry name" value="Cu-oxidase_4"/>
    <property type="match status" value="1"/>
</dbReference>
<comment type="catalytic activity">
    <reaction evidence="8">
        <text>adenosine + phosphate = alpha-D-ribose 1-phosphate + adenine</text>
        <dbReference type="Rhea" id="RHEA:27642"/>
        <dbReference type="ChEBI" id="CHEBI:16335"/>
        <dbReference type="ChEBI" id="CHEBI:16708"/>
        <dbReference type="ChEBI" id="CHEBI:43474"/>
        <dbReference type="ChEBI" id="CHEBI:57720"/>
        <dbReference type="EC" id="2.4.2.1"/>
    </reaction>
    <physiologicalReaction direction="left-to-right" evidence="8">
        <dbReference type="Rhea" id="RHEA:27643"/>
    </physiologicalReaction>
</comment>
<comment type="catalytic activity">
    <reaction evidence="7">
        <text>adenosine + H2O + H(+) = inosine + NH4(+)</text>
        <dbReference type="Rhea" id="RHEA:24408"/>
        <dbReference type="ChEBI" id="CHEBI:15377"/>
        <dbReference type="ChEBI" id="CHEBI:15378"/>
        <dbReference type="ChEBI" id="CHEBI:16335"/>
        <dbReference type="ChEBI" id="CHEBI:17596"/>
        <dbReference type="ChEBI" id="CHEBI:28938"/>
        <dbReference type="EC" id="3.5.4.4"/>
    </reaction>
    <physiologicalReaction direction="left-to-right" evidence="7">
        <dbReference type="Rhea" id="RHEA:24409"/>
    </physiologicalReaction>
</comment>
<dbReference type="AlphaFoldDB" id="A0A3B1C7H4"/>
<dbReference type="NCBIfam" id="TIGR00726">
    <property type="entry name" value="peptidoglycan editing factor PgeF"/>
    <property type="match status" value="1"/>
</dbReference>
<dbReference type="GO" id="GO:0005507">
    <property type="term" value="F:copper ion binding"/>
    <property type="evidence" value="ECO:0007669"/>
    <property type="project" value="TreeGrafter"/>
</dbReference>
<dbReference type="SUPFAM" id="SSF64438">
    <property type="entry name" value="CNF1/YfiH-like putative cysteine hydrolases"/>
    <property type="match status" value="1"/>
</dbReference>
<name>A0A3B1C7H4_9ZZZZ</name>
<protein>
    <submittedName>
        <fullName evidence="10">FIG00003370: Multicopper polyphenol oxidase</fullName>
    </submittedName>
</protein>
<keyword evidence="5" id="KW-0378">Hydrolase</keyword>
<evidence type="ECO:0000256" key="7">
    <source>
        <dbReference type="ARBA" id="ARBA00047989"/>
    </source>
</evidence>
<evidence type="ECO:0000256" key="9">
    <source>
        <dbReference type="ARBA" id="ARBA00049893"/>
    </source>
</evidence>
<dbReference type="InterPro" id="IPR003730">
    <property type="entry name" value="Cu_polyphenol_OxRdtase"/>
</dbReference>
<gene>
    <name evidence="10" type="ORF">MNBD_NITROSPIRAE01-1174</name>
</gene>
<dbReference type="CDD" id="cd16833">
    <property type="entry name" value="YfiH"/>
    <property type="match status" value="1"/>
</dbReference>
<evidence type="ECO:0000256" key="4">
    <source>
        <dbReference type="ARBA" id="ARBA00022723"/>
    </source>
</evidence>
<keyword evidence="4" id="KW-0479">Metal-binding</keyword>
<keyword evidence="6" id="KW-0862">Zinc</keyword>
<sequence length="258" mass="28158">MGHSNLLEKPGRLMLAKKDQQAYHWVQNNGRSYLQLPSLSHPGVFHLFGTRLLDDEALAHYKPIRLQQVHGTHVQPVPKAPLSALLHAIEGDALVTDVPNRLISVGTADCVPVLLVDPVKGVSAAIHAGWRGSVQNIVGKTVHKMVSLYGATPANIFAGIGPSIQPCCFEVSADVVEAVEKQTPHSQAVLYQEIEKRASGKWQLDLITLNRLQLIDAGLPETHMASAGLCTSCLPNLFYSFRRDKKKRGNMVSGIMLI</sequence>
<proteinExistence type="inferred from homology"/>
<dbReference type="InterPro" id="IPR038371">
    <property type="entry name" value="Cu_polyphenol_OxRdtase_sf"/>
</dbReference>
<organism evidence="10">
    <name type="scientific">hydrothermal vent metagenome</name>
    <dbReference type="NCBI Taxonomy" id="652676"/>
    <lineage>
        <taxon>unclassified sequences</taxon>
        <taxon>metagenomes</taxon>
        <taxon>ecological metagenomes</taxon>
    </lineage>
</organism>
<keyword evidence="3" id="KW-0808">Transferase</keyword>
<comment type="catalytic activity">
    <reaction evidence="1">
        <text>inosine + phosphate = alpha-D-ribose 1-phosphate + hypoxanthine</text>
        <dbReference type="Rhea" id="RHEA:27646"/>
        <dbReference type="ChEBI" id="CHEBI:17368"/>
        <dbReference type="ChEBI" id="CHEBI:17596"/>
        <dbReference type="ChEBI" id="CHEBI:43474"/>
        <dbReference type="ChEBI" id="CHEBI:57720"/>
        <dbReference type="EC" id="2.4.2.1"/>
    </reaction>
    <physiologicalReaction direction="left-to-right" evidence="1">
        <dbReference type="Rhea" id="RHEA:27647"/>
    </physiologicalReaction>
</comment>
<dbReference type="EMBL" id="UOGF01000007">
    <property type="protein sequence ID" value="VAX26149.1"/>
    <property type="molecule type" value="Genomic_DNA"/>
</dbReference>
<dbReference type="PANTHER" id="PTHR30616:SF2">
    <property type="entry name" value="PURINE NUCLEOSIDE PHOSPHORYLASE LACC1"/>
    <property type="match status" value="1"/>
</dbReference>
<evidence type="ECO:0000256" key="3">
    <source>
        <dbReference type="ARBA" id="ARBA00022679"/>
    </source>
</evidence>
<evidence type="ECO:0000256" key="2">
    <source>
        <dbReference type="ARBA" id="ARBA00007353"/>
    </source>
</evidence>
<evidence type="ECO:0000256" key="8">
    <source>
        <dbReference type="ARBA" id="ARBA00048968"/>
    </source>
</evidence>
<reference evidence="10" key="1">
    <citation type="submission" date="2018-06" db="EMBL/GenBank/DDBJ databases">
        <authorList>
            <person name="Zhirakovskaya E."/>
        </authorList>
    </citation>
    <scope>NUCLEOTIDE SEQUENCE</scope>
</reference>
<dbReference type="GO" id="GO:0017061">
    <property type="term" value="F:S-methyl-5-thioadenosine phosphorylase activity"/>
    <property type="evidence" value="ECO:0007669"/>
    <property type="project" value="UniProtKB-EC"/>
</dbReference>
<comment type="similarity">
    <text evidence="2">Belongs to the purine nucleoside phosphorylase YfiH/LACC1 family.</text>
</comment>